<name>A0A2T4UM96_9ACTN</name>
<organism evidence="2 3">
    <name type="scientific">Paraconexibacter algicola</name>
    <dbReference type="NCBI Taxonomy" id="2133960"/>
    <lineage>
        <taxon>Bacteria</taxon>
        <taxon>Bacillati</taxon>
        <taxon>Actinomycetota</taxon>
        <taxon>Thermoleophilia</taxon>
        <taxon>Solirubrobacterales</taxon>
        <taxon>Paraconexibacteraceae</taxon>
        <taxon>Paraconexibacter</taxon>
    </lineage>
</organism>
<keyword evidence="3" id="KW-1185">Reference proteome</keyword>
<dbReference type="AlphaFoldDB" id="A0A2T4UM96"/>
<dbReference type="EMBL" id="PYYB01000001">
    <property type="protein sequence ID" value="PTL60338.1"/>
    <property type="molecule type" value="Genomic_DNA"/>
</dbReference>
<sequence>MPLPDAIADRLDRNRLAIRRDGRALVSGARPLQQRLAELGSHIQQARRAHDAVYPPRRRPA</sequence>
<evidence type="ECO:0000256" key="1">
    <source>
        <dbReference type="SAM" id="MobiDB-lite"/>
    </source>
</evidence>
<dbReference type="RefSeq" id="WP_107568983.1">
    <property type="nucleotide sequence ID" value="NZ_PYYB01000001.1"/>
</dbReference>
<protein>
    <submittedName>
        <fullName evidence="2">Uncharacterized protein</fullName>
    </submittedName>
</protein>
<accession>A0A2T4UM96</accession>
<feature type="region of interest" description="Disordered" evidence="1">
    <location>
        <begin position="40"/>
        <end position="61"/>
    </location>
</feature>
<evidence type="ECO:0000313" key="3">
    <source>
        <dbReference type="Proteomes" id="UP000240739"/>
    </source>
</evidence>
<reference evidence="2 3" key="1">
    <citation type="submission" date="2018-03" db="EMBL/GenBank/DDBJ databases">
        <title>Aquarubrobacter algicola gen. nov., sp. nov., a novel actinobacterium isolated from shallow eutrophic lake during the end of cyanobacterial harmful algal blooms.</title>
        <authorList>
            <person name="Chun S.J."/>
        </authorList>
    </citation>
    <scope>NUCLEOTIDE SEQUENCE [LARGE SCALE GENOMIC DNA]</scope>
    <source>
        <strain evidence="2 3">Seoho-28</strain>
    </source>
</reference>
<dbReference type="Proteomes" id="UP000240739">
    <property type="component" value="Unassembled WGS sequence"/>
</dbReference>
<evidence type="ECO:0000313" key="2">
    <source>
        <dbReference type="EMBL" id="PTL60338.1"/>
    </source>
</evidence>
<comment type="caution">
    <text evidence="2">The sequence shown here is derived from an EMBL/GenBank/DDBJ whole genome shotgun (WGS) entry which is preliminary data.</text>
</comment>
<proteinExistence type="predicted"/>
<gene>
    <name evidence="2" type="ORF">C7Y72_12170</name>
</gene>